<evidence type="ECO:0000313" key="8">
    <source>
        <dbReference type="EMBL" id="ADQ81137.1"/>
    </source>
</evidence>
<dbReference type="SUPFAM" id="SSF52096">
    <property type="entry name" value="ClpP/crotonase"/>
    <property type="match status" value="1"/>
</dbReference>
<dbReference type="CDD" id="cd06782">
    <property type="entry name" value="cpPDZ_CPP-like"/>
    <property type="match status" value="1"/>
</dbReference>
<evidence type="ECO:0000256" key="4">
    <source>
        <dbReference type="ARBA" id="ARBA00022825"/>
    </source>
</evidence>
<keyword evidence="6" id="KW-0472">Membrane</keyword>
<evidence type="ECO:0000313" key="9">
    <source>
        <dbReference type="Proteomes" id="UP000008718"/>
    </source>
</evidence>
<dbReference type="GO" id="GO:0004175">
    <property type="term" value="F:endopeptidase activity"/>
    <property type="evidence" value="ECO:0007669"/>
    <property type="project" value="TreeGrafter"/>
</dbReference>
<dbReference type="NCBIfam" id="TIGR00225">
    <property type="entry name" value="prc"/>
    <property type="match status" value="1"/>
</dbReference>
<dbReference type="GO" id="GO:0030288">
    <property type="term" value="C:outer membrane-bounded periplasmic space"/>
    <property type="evidence" value="ECO:0007669"/>
    <property type="project" value="TreeGrafter"/>
</dbReference>
<dbReference type="SMART" id="SM00228">
    <property type="entry name" value="PDZ"/>
    <property type="match status" value="1"/>
</dbReference>
<keyword evidence="9" id="KW-1185">Reference proteome</keyword>
<dbReference type="Gene3D" id="3.90.226.10">
    <property type="entry name" value="2-enoyl-CoA Hydratase, Chain A, domain 1"/>
    <property type="match status" value="1"/>
</dbReference>
<dbReference type="RefSeq" id="WP_013446506.1">
    <property type="nucleotide sequence ID" value="NC_014734.1"/>
</dbReference>
<evidence type="ECO:0000259" key="7">
    <source>
        <dbReference type="PROSITE" id="PS50106"/>
    </source>
</evidence>
<dbReference type="STRING" id="694427.Palpr_3009"/>
<dbReference type="AlphaFoldDB" id="E4T8M8"/>
<dbReference type="Proteomes" id="UP000008718">
    <property type="component" value="Chromosome"/>
</dbReference>
<gene>
    <name evidence="8" type="ordered locus">Palpr_3009</name>
</gene>
<dbReference type="HOGENOM" id="CLU_017295_2_1_10"/>
<dbReference type="Gene3D" id="3.30.750.44">
    <property type="match status" value="1"/>
</dbReference>
<feature type="domain" description="PDZ" evidence="7">
    <location>
        <begin position="87"/>
        <end position="157"/>
    </location>
</feature>
<dbReference type="Pfam" id="PF03572">
    <property type="entry name" value="Peptidase_S41"/>
    <property type="match status" value="1"/>
</dbReference>
<dbReference type="GO" id="GO:0007165">
    <property type="term" value="P:signal transduction"/>
    <property type="evidence" value="ECO:0007669"/>
    <property type="project" value="TreeGrafter"/>
</dbReference>
<reference evidence="8 9" key="2">
    <citation type="journal article" date="2011" name="Stand. Genomic Sci.">
        <title>Complete genome sequence of Paludibacter propionicigenes type strain (WB4).</title>
        <authorList>
            <person name="Gronow S."/>
            <person name="Munk C."/>
            <person name="Lapidus A."/>
            <person name="Nolan M."/>
            <person name="Lucas S."/>
            <person name="Hammon N."/>
            <person name="Deshpande S."/>
            <person name="Cheng J.F."/>
            <person name="Tapia R."/>
            <person name="Han C."/>
            <person name="Goodwin L."/>
            <person name="Pitluck S."/>
            <person name="Liolios K."/>
            <person name="Ivanova N."/>
            <person name="Mavromatis K."/>
            <person name="Mikhailova N."/>
            <person name="Pati A."/>
            <person name="Chen A."/>
            <person name="Palaniappan K."/>
            <person name="Land M."/>
            <person name="Hauser L."/>
            <person name="Chang Y.J."/>
            <person name="Jeffries C.D."/>
            <person name="Brambilla E."/>
            <person name="Rohde M."/>
            <person name="Goker M."/>
            <person name="Detter J.C."/>
            <person name="Woyke T."/>
            <person name="Bristow J."/>
            <person name="Eisen J.A."/>
            <person name="Markowitz V."/>
            <person name="Hugenholtz P."/>
            <person name="Kyrpides N.C."/>
            <person name="Klenk H.P."/>
        </authorList>
    </citation>
    <scope>NUCLEOTIDE SEQUENCE [LARGE SCALE GENOMIC DNA]</scope>
    <source>
        <strain evidence="9">DSM 17365 / JCM 13257 / WB4</strain>
    </source>
</reference>
<evidence type="ECO:0000256" key="6">
    <source>
        <dbReference type="SAM" id="Phobius"/>
    </source>
</evidence>
<dbReference type="PANTHER" id="PTHR32060">
    <property type="entry name" value="TAIL-SPECIFIC PROTEASE"/>
    <property type="match status" value="1"/>
</dbReference>
<keyword evidence="4 5" id="KW-0720">Serine protease</keyword>
<dbReference type="Gene3D" id="2.30.42.10">
    <property type="match status" value="1"/>
</dbReference>
<evidence type="ECO:0000256" key="1">
    <source>
        <dbReference type="ARBA" id="ARBA00009179"/>
    </source>
</evidence>
<keyword evidence="2 5" id="KW-0645">Protease</keyword>
<evidence type="ECO:0000256" key="3">
    <source>
        <dbReference type="ARBA" id="ARBA00022801"/>
    </source>
</evidence>
<dbReference type="InterPro" id="IPR001478">
    <property type="entry name" value="PDZ"/>
</dbReference>
<dbReference type="InterPro" id="IPR036034">
    <property type="entry name" value="PDZ_sf"/>
</dbReference>
<dbReference type="GO" id="GO:0008236">
    <property type="term" value="F:serine-type peptidase activity"/>
    <property type="evidence" value="ECO:0007669"/>
    <property type="project" value="UniProtKB-KW"/>
</dbReference>
<organism evidence="8 9">
    <name type="scientific">Paludibacter propionicigenes (strain DSM 17365 / JCM 13257 / WB4)</name>
    <dbReference type="NCBI Taxonomy" id="694427"/>
    <lineage>
        <taxon>Bacteria</taxon>
        <taxon>Pseudomonadati</taxon>
        <taxon>Bacteroidota</taxon>
        <taxon>Bacteroidia</taxon>
        <taxon>Bacteroidales</taxon>
        <taxon>Paludibacteraceae</taxon>
        <taxon>Paludibacter</taxon>
    </lineage>
</organism>
<dbReference type="Pfam" id="PF13180">
    <property type="entry name" value="PDZ_2"/>
    <property type="match status" value="1"/>
</dbReference>
<dbReference type="OrthoDB" id="9812068at2"/>
<accession>E4T8M8</accession>
<reference key="1">
    <citation type="submission" date="2010-11" db="EMBL/GenBank/DDBJ databases">
        <title>The complete genome of Paludibacter propionicigenes DSM 17365.</title>
        <authorList>
            <consortium name="US DOE Joint Genome Institute (JGI-PGF)"/>
            <person name="Lucas S."/>
            <person name="Copeland A."/>
            <person name="Lapidus A."/>
            <person name="Bruce D."/>
            <person name="Goodwin L."/>
            <person name="Pitluck S."/>
            <person name="Kyrpides N."/>
            <person name="Mavromatis K."/>
            <person name="Ivanova N."/>
            <person name="Munk A.C."/>
            <person name="Brettin T."/>
            <person name="Detter J.C."/>
            <person name="Han C."/>
            <person name="Tapia R."/>
            <person name="Land M."/>
            <person name="Hauser L."/>
            <person name="Markowitz V."/>
            <person name="Cheng J.-F."/>
            <person name="Hugenholtz P."/>
            <person name="Woyke T."/>
            <person name="Wu D."/>
            <person name="Gronow S."/>
            <person name="Wellnitz S."/>
            <person name="Brambilla E."/>
            <person name="Klenk H.-P."/>
            <person name="Eisen J.A."/>
        </authorList>
    </citation>
    <scope>NUCLEOTIDE SEQUENCE</scope>
    <source>
        <strain>WB4</strain>
    </source>
</reference>
<evidence type="ECO:0000256" key="2">
    <source>
        <dbReference type="ARBA" id="ARBA00022670"/>
    </source>
</evidence>
<dbReference type="EMBL" id="CP002345">
    <property type="protein sequence ID" value="ADQ81137.1"/>
    <property type="molecule type" value="Genomic_DNA"/>
</dbReference>
<name>E4T8M8_PALPW</name>
<protein>
    <submittedName>
        <fullName evidence="8">C-terminal processing peptidase-3</fullName>
    </submittedName>
</protein>
<evidence type="ECO:0000256" key="5">
    <source>
        <dbReference type="RuleBase" id="RU004404"/>
    </source>
</evidence>
<dbReference type="KEGG" id="ppn:Palpr_3009"/>
<dbReference type="MEROPS" id="S41.004"/>
<comment type="similarity">
    <text evidence="1 5">Belongs to the peptidase S41A family.</text>
</comment>
<proteinExistence type="inferred from homology"/>
<dbReference type="InterPro" id="IPR005151">
    <property type="entry name" value="Tail-specific_protease"/>
</dbReference>
<keyword evidence="3 5" id="KW-0378">Hydrolase</keyword>
<sequence>MNKKNLFLVLIIFISVFGGLLLGNIIANRANRSGFSMSSHNKVDELLSIINSQYVDTMNMKEMTEELMTDVAGKLDPHSVYIPAADLANVNSELEGSFSGIGVQFNIQNDTVMIVAIVSGGPSQKVGLLAGDRIVQVDDSAFVGKKITNEKVMRKLKGKAGTKVKLGIRRHGTREILHYSITRGEIPVNSVDIAYMIEPGVGFIKVSKFAMTTFSEFLDAIAKLRSQGARKYIIDLRENSGGFMDQAVNMVNEFLPAGRMIVYSKGKAYPRAEAKSDGKGSCINLPMVVLIDEFSASASEIFSGAIQDNDRGLIIGRRSFGKGLVQQQMNLSDGSAIRLTVARYYTPSGRSIQKPYEKGKAQDYEMDIVKRYMHGEIDSKDSIHAAKSPKYKTFGGRTVYGGGGIMPDIFVPRDTSEYTPYLNKVINYGYLYQFAFQYTDQNRAKLKSQKNWQQMDKYLDTQNLLPQFVAFAKSKGVNPDARQINSSKRFLLMQLKSYISRNSIGDEGFYPMLYKDDKTVKTALEQLRKK</sequence>
<dbReference type="GO" id="GO:0006508">
    <property type="term" value="P:proteolysis"/>
    <property type="evidence" value="ECO:0007669"/>
    <property type="project" value="UniProtKB-KW"/>
</dbReference>
<dbReference type="PROSITE" id="PS50106">
    <property type="entry name" value="PDZ"/>
    <property type="match status" value="1"/>
</dbReference>
<dbReference type="eggNOG" id="COG0793">
    <property type="taxonomic scope" value="Bacteria"/>
</dbReference>
<keyword evidence="6" id="KW-0812">Transmembrane</keyword>
<dbReference type="SUPFAM" id="SSF50156">
    <property type="entry name" value="PDZ domain-like"/>
    <property type="match status" value="1"/>
</dbReference>
<dbReference type="CDD" id="cd07560">
    <property type="entry name" value="Peptidase_S41_CPP"/>
    <property type="match status" value="1"/>
</dbReference>
<keyword evidence="6" id="KW-1133">Transmembrane helix</keyword>
<feature type="transmembrane region" description="Helical" evidence="6">
    <location>
        <begin position="6"/>
        <end position="27"/>
    </location>
</feature>
<dbReference type="InterPro" id="IPR004447">
    <property type="entry name" value="Peptidase_S41A"/>
</dbReference>
<dbReference type="SMART" id="SM00245">
    <property type="entry name" value="TSPc"/>
    <property type="match status" value="1"/>
</dbReference>
<dbReference type="PANTHER" id="PTHR32060:SF30">
    <property type="entry name" value="CARBOXY-TERMINAL PROCESSING PROTEASE CTPA"/>
    <property type="match status" value="1"/>
</dbReference>
<dbReference type="InterPro" id="IPR029045">
    <property type="entry name" value="ClpP/crotonase-like_dom_sf"/>
</dbReference>